<dbReference type="PROSITE" id="PS51257">
    <property type="entry name" value="PROKAR_LIPOPROTEIN"/>
    <property type="match status" value="1"/>
</dbReference>
<dbReference type="GO" id="GO:0006508">
    <property type="term" value="P:proteolysis"/>
    <property type="evidence" value="ECO:0007669"/>
    <property type="project" value="UniProtKB-KW"/>
</dbReference>
<dbReference type="GO" id="GO:0005737">
    <property type="term" value="C:cytoplasm"/>
    <property type="evidence" value="ECO:0007669"/>
    <property type="project" value="TreeGrafter"/>
</dbReference>
<comment type="catalytic activity">
    <reaction evidence="1">
        <text>Release of an N-terminal amino acid, Xaa-|-Yaa- from a peptide, amide or arylamide. Xaa is preferably Ala, but may be most amino acids including Pro (slow action). When a terminal hydrophobic residue is followed by a prolyl residue, the two may be released as an intact Xaa-Pro dipeptide.</text>
        <dbReference type="EC" id="3.4.11.2"/>
    </reaction>
</comment>
<protein>
    <recommendedName>
        <fullName evidence="5">Aminopeptidase N</fullName>
        <ecNumber evidence="4">3.4.11.2</ecNumber>
    </recommendedName>
</protein>
<dbReference type="GO" id="GO:0016285">
    <property type="term" value="F:alanyl aminopeptidase activity"/>
    <property type="evidence" value="ECO:0007669"/>
    <property type="project" value="UniProtKB-EC"/>
</dbReference>
<accession>A0AAW7X8D6</accession>
<dbReference type="Pfam" id="PF17900">
    <property type="entry name" value="Peptidase_M1_N"/>
    <property type="match status" value="1"/>
</dbReference>
<dbReference type="PANTHER" id="PTHR11533:SF174">
    <property type="entry name" value="PUROMYCIN-SENSITIVE AMINOPEPTIDASE-RELATED"/>
    <property type="match status" value="1"/>
</dbReference>
<evidence type="ECO:0000256" key="10">
    <source>
        <dbReference type="ARBA" id="ARBA00022833"/>
    </source>
</evidence>
<dbReference type="InterPro" id="IPR045357">
    <property type="entry name" value="Aminopeptidase_N-like_N"/>
</dbReference>
<dbReference type="GO" id="GO:0016020">
    <property type="term" value="C:membrane"/>
    <property type="evidence" value="ECO:0007669"/>
    <property type="project" value="TreeGrafter"/>
</dbReference>
<evidence type="ECO:0000256" key="5">
    <source>
        <dbReference type="ARBA" id="ARBA00015611"/>
    </source>
</evidence>
<keyword evidence="7" id="KW-0645">Protease</keyword>
<dbReference type="GO" id="GO:0042277">
    <property type="term" value="F:peptide binding"/>
    <property type="evidence" value="ECO:0007669"/>
    <property type="project" value="TreeGrafter"/>
</dbReference>
<comment type="cofactor">
    <cofactor evidence="2">
        <name>Zn(2+)</name>
        <dbReference type="ChEBI" id="CHEBI:29105"/>
    </cofactor>
</comment>
<evidence type="ECO:0000256" key="1">
    <source>
        <dbReference type="ARBA" id="ARBA00000098"/>
    </source>
</evidence>
<evidence type="ECO:0000259" key="14">
    <source>
        <dbReference type="Pfam" id="PF11838"/>
    </source>
</evidence>
<dbReference type="InterPro" id="IPR001930">
    <property type="entry name" value="Peptidase_M1"/>
</dbReference>
<keyword evidence="6 16" id="KW-0031">Aminopeptidase</keyword>
<comment type="similarity">
    <text evidence="3">Belongs to the peptidase M1 family.</text>
</comment>
<evidence type="ECO:0000256" key="8">
    <source>
        <dbReference type="ARBA" id="ARBA00022723"/>
    </source>
</evidence>
<feature type="domain" description="Aminopeptidase N-like N-terminal" evidence="15">
    <location>
        <begin position="73"/>
        <end position="243"/>
    </location>
</feature>
<evidence type="ECO:0000256" key="2">
    <source>
        <dbReference type="ARBA" id="ARBA00001947"/>
    </source>
</evidence>
<evidence type="ECO:0000256" key="3">
    <source>
        <dbReference type="ARBA" id="ARBA00010136"/>
    </source>
</evidence>
<dbReference type="EC" id="3.4.11.2" evidence="4"/>
<dbReference type="GO" id="GO:0005615">
    <property type="term" value="C:extracellular space"/>
    <property type="evidence" value="ECO:0007669"/>
    <property type="project" value="TreeGrafter"/>
</dbReference>
<dbReference type="InterPro" id="IPR027268">
    <property type="entry name" value="Peptidase_M4/M1_CTD_sf"/>
</dbReference>
<evidence type="ECO:0000256" key="7">
    <source>
        <dbReference type="ARBA" id="ARBA00022670"/>
    </source>
</evidence>
<gene>
    <name evidence="16" type="primary">pepN</name>
    <name evidence="16" type="ORF">Q4521_11565</name>
</gene>
<dbReference type="Pfam" id="PF01433">
    <property type="entry name" value="Peptidase_M1"/>
    <property type="match status" value="1"/>
</dbReference>
<proteinExistence type="inferred from homology"/>
<dbReference type="AlphaFoldDB" id="A0AAW7X8D6"/>
<dbReference type="SUPFAM" id="SSF63737">
    <property type="entry name" value="Leukotriene A4 hydrolase N-terminal domain"/>
    <property type="match status" value="1"/>
</dbReference>
<dbReference type="RefSeq" id="WP_303492876.1">
    <property type="nucleotide sequence ID" value="NZ_JAUOPB010000008.1"/>
</dbReference>
<feature type="signal peptide" evidence="12">
    <location>
        <begin position="1"/>
        <end position="22"/>
    </location>
</feature>
<keyword evidence="10" id="KW-0862">Zinc</keyword>
<reference evidence="16" key="1">
    <citation type="submission" date="2023-07" db="EMBL/GenBank/DDBJ databases">
        <title>Genome content predicts the carbon catabolic preferences of heterotrophic bacteria.</title>
        <authorList>
            <person name="Gralka M."/>
        </authorList>
    </citation>
    <scope>NUCLEOTIDE SEQUENCE</scope>
    <source>
        <strain evidence="16">I3M17_2</strain>
    </source>
</reference>
<dbReference type="SUPFAM" id="SSF55486">
    <property type="entry name" value="Metalloproteases ('zincins'), catalytic domain"/>
    <property type="match status" value="1"/>
</dbReference>
<keyword evidence="9 16" id="KW-0378">Hydrolase</keyword>
<dbReference type="InterPro" id="IPR050344">
    <property type="entry name" value="Peptidase_M1_aminopeptidases"/>
</dbReference>
<evidence type="ECO:0000313" key="16">
    <source>
        <dbReference type="EMBL" id="MDO6423112.1"/>
    </source>
</evidence>
<dbReference type="PANTHER" id="PTHR11533">
    <property type="entry name" value="PROTEASE M1 ZINC METALLOPROTEASE"/>
    <property type="match status" value="1"/>
</dbReference>
<dbReference type="InterPro" id="IPR024571">
    <property type="entry name" value="ERAP1-like_C_dom"/>
</dbReference>
<dbReference type="CDD" id="cd09602">
    <property type="entry name" value="M1_APN"/>
    <property type="match status" value="1"/>
</dbReference>
<evidence type="ECO:0000259" key="15">
    <source>
        <dbReference type="Pfam" id="PF17900"/>
    </source>
</evidence>
<dbReference type="GO" id="GO:0008270">
    <property type="term" value="F:zinc ion binding"/>
    <property type="evidence" value="ECO:0007669"/>
    <property type="project" value="InterPro"/>
</dbReference>
<organism evidence="16 17">
    <name type="scientific">Saccharophagus degradans</name>
    <dbReference type="NCBI Taxonomy" id="86304"/>
    <lineage>
        <taxon>Bacteria</taxon>
        <taxon>Pseudomonadati</taxon>
        <taxon>Pseudomonadota</taxon>
        <taxon>Gammaproteobacteria</taxon>
        <taxon>Cellvibrionales</taxon>
        <taxon>Cellvibrionaceae</taxon>
        <taxon>Saccharophagus</taxon>
    </lineage>
</organism>
<keyword evidence="12" id="KW-0732">Signal</keyword>
<dbReference type="GO" id="GO:0043171">
    <property type="term" value="P:peptide catabolic process"/>
    <property type="evidence" value="ECO:0007669"/>
    <property type="project" value="TreeGrafter"/>
</dbReference>
<name>A0AAW7X8D6_9GAMM</name>
<evidence type="ECO:0000256" key="12">
    <source>
        <dbReference type="SAM" id="SignalP"/>
    </source>
</evidence>
<keyword evidence="8" id="KW-0479">Metal-binding</keyword>
<feature type="chain" id="PRO_5043701021" description="Aminopeptidase N" evidence="12">
    <location>
        <begin position="23"/>
        <end position="906"/>
    </location>
</feature>
<evidence type="ECO:0000313" key="17">
    <source>
        <dbReference type="Proteomes" id="UP001169760"/>
    </source>
</evidence>
<dbReference type="Gene3D" id="1.10.390.10">
    <property type="entry name" value="Neutral Protease Domain 2"/>
    <property type="match status" value="1"/>
</dbReference>
<keyword evidence="11" id="KW-0482">Metalloprotease</keyword>
<dbReference type="EMBL" id="JAUOPB010000008">
    <property type="protein sequence ID" value="MDO6423112.1"/>
    <property type="molecule type" value="Genomic_DNA"/>
</dbReference>
<comment type="caution">
    <text evidence="16">The sequence shown here is derived from an EMBL/GenBank/DDBJ whole genome shotgun (WGS) entry which is preliminary data.</text>
</comment>
<dbReference type="FunFam" id="1.10.390.10:FF:000006">
    <property type="entry name" value="Puromycin-sensitive aminopeptidase"/>
    <property type="match status" value="1"/>
</dbReference>
<evidence type="ECO:0000259" key="13">
    <source>
        <dbReference type="Pfam" id="PF01433"/>
    </source>
</evidence>
<sequence length="906" mass="102840">MVGKTSKTLALPLLFSLGLLTACGGHETRSSSDDTTPAPAKVAAPHTQALVRNQHAHLEQDYAAMRASQISNVHYALSFELDKTSPNFEGSANIEFELAEGNKSDITVDFNGGEVKRLSLDGKDIKWDYNKWFITIPAAEVSAGKHILRIGYSRPYSTDGDGLHRYQDSETGRVYLYSNFEPYNANKMYPHFDQPNIKARYDLVVTAPTEWQVISATRESSVSEQEGIKIWRFPTTAPISSYIFPLHAGPYHVWEDTYESEDITIPLRLFAREELAQYVVLDDWFTPTKQSFGFFNDYFELPYPFGKYDQIIVPDFNAGAMENLAAVTFTERFVSRGKKVEAQRARLANVIAHEMAHMWFGDLVTMDWWNGLWLNESFATYMANLELAQASEFDSAWGTFYSRTKQWAYRTDEQVTTHPIELPVHTTADAFTNFDGITYGKGASVLKQLPYYLGEENFRKGVANYLKAHSYGNTELEDFIGALSQAAGKDLTEWTQQWLYEAGVNTLRTEFTCEGEQLKSITLIQTSPQDMDLPTLRSQRTQLGLYTVSEGQEAQQIAAIPVLYKGESTQVELTSNLACPDLIYPNLDDWAYVKVALDNTSSETLKQHILQFDDNNLRIMLWQSLWDGVHEHNISLDEFIAFANSKLTQEDSVRITNQVVSQLIHANNYYWVLDKTGKTYAQQRAKITDFLWQSIAQQAPGSDVQKTYFDAWTSVASGKQHLNHMRNLITGKKSIEGLELDQDRRWNIIVNLNAYAFSDYLTLTKKEIHRDASDRGKLKALAANAARPGNSNKSKWFDQIIGIDGRYKLAEITEVMENLFPANQTELLQQYSDKLIQALPDLARAKDERFLARYSKALLPTTCTEASIAQLEKAIEKYSNLNPVLNKQLRISKQEDERCVAIGKQL</sequence>
<dbReference type="InterPro" id="IPR014782">
    <property type="entry name" value="Peptidase_M1_dom"/>
</dbReference>
<dbReference type="PRINTS" id="PR00756">
    <property type="entry name" value="ALADIPTASE"/>
</dbReference>
<feature type="domain" description="ERAP1-like C-terminal" evidence="14">
    <location>
        <begin position="582"/>
        <end position="878"/>
    </location>
</feature>
<evidence type="ECO:0000256" key="6">
    <source>
        <dbReference type="ARBA" id="ARBA00022438"/>
    </source>
</evidence>
<dbReference type="InterPro" id="IPR042097">
    <property type="entry name" value="Aminopeptidase_N-like_N_sf"/>
</dbReference>
<dbReference type="NCBIfam" id="TIGR02412">
    <property type="entry name" value="pepN_strep_liv"/>
    <property type="match status" value="1"/>
</dbReference>
<evidence type="ECO:0000256" key="11">
    <source>
        <dbReference type="ARBA" id="ARBA00023049"/>
    </source>
</evidence>
<dbReference type="Proteomes" id="UP001169760">
    <property type="component" value="Unassembled WGS sequence"/>
</dbReference>
<feature type="domain" description="Peptidase M1 membrane alanine aminopeptidase" evidence="13">
    <location>
        <begin position="288"/>
        <end position="498"/>
    </location>
</feature>
<dbReference type="Gene3D" id="2.60.40.1730">
    <property type="entry name" value="tricorn interacting facor f3 domain"/>
    <property type="match status" value="1"/>
</dbReference>
<evidence type="ECO:0000256" key="9">
    <source>
        <dbReference type="ARBA" id="ARBA00022801"/>
    </source>
</evidence>
<dbReference type="InterPro" id="IPR012778">
    <property type="entry name" value="Pept_M1_aminopeptidase"/>
</dbReference>
<dbReference type="GO" id="GO:0070006">
    <property type="term" value="F:metalloaminopeptidase activity"/>
    <property type="evidence" value="ECO:0007669"/>
    <property type="project" value="TreeGrafter"/>
</dbReference>
<dbReference type="Pfam" id="PF11838">
    <property type="entry name" value="ERAP1_C"/>
    <property type="match status" value="1"/>
</dbReference>
<evidence type="ECO:0000256" key="4">
    <source>
        <dbReference type="ARBA" id="ARBA00012564"/>
    </source>
</evidence>